<sequence length="186" mass="20292">MRFEEQLLMDLKAEMTARNERSRRIGRRLLAGAAVAGLAAVAAVAVPLLSGPEPAYAVSKNPNGTLTVELKEFRDSDQLEQDLKNLGVTADVTYLKPYTKCQDGRGALVGGGYDTPEEWRESVHYKVARPANKAFVIDPRQVGKGQTVLLEFTENPDGPYKSQLKAEVIEGSVKPCVPEHDPTQVG</sequence>
<dbReference type="KEGG" id="noa:BKM31_40830"/>
<dbReference type="STRING" id="1909395.BKM31_40830"/>
<gene>
    <name evidence="1" type="ORF">BKM31_40830</name>
</gene>
<protein>
    <submittedName>
        <fullName evidence="1">Uncharacterized protein</fullName>
    </submittedName>
</protein>
<dbReference type="AlphaFoldDB" id="A0A1V0A9V8"/>
<reference evidence="2" key="1">
    <citation type="journal article" date="2017" name="Med. Chem. Commun.">
        <title>Nonomuraea sp. ATCC 55076 harbours the largest actinomycete chromosome to date and the kistamicin biosynthetic gene cluster.</title>
        <authorList>
            <person name="Nazari B."/>
            <person name="Forneris C.C."/>
            <person name="Gibson M.I."/>
            <person name="Moon K."/>
            <person name="Schramma K.R."/>
            <person name="Seyedsayamdost M.R."/>
        </authorList>
    </citation>
    <scope>NUCLEOTIDE SEQUENCE [LARGE SCALE GENOMIC DNA]</scope>
    <source>
        <strain evidence="2">ATCC 55076</strain>
    </source>
</reference>
<keyword evidence="2" id="KW-1185">Reference proteome</keyword>
<dbReference type="Proteomes" id="UP000190797">
    <property type="component" value="Chromosome"/>
</dbReference>
<evidence type="ECO:0000313" key="2">
    <source>
        <dbReference type="Proteomes" id="UP000190797"/>
    </source>
</evidence>
<accession>A0A1V0A9V8</accession>
<organism evidence="1 2">
    <name type="scientific">[Actinomadura] parvosata subsp. kistnae</name>
    <dbReference type="NCBI Taxonomy" id="1909395"/>
    <lineage>
        <taxon>Bacteria</taxon>
        <taxon>Bacillati</taxon>
        <taxon>Actinomycetota</taxon>
        <taxon>Actinomycetes</taxon>
        <taxon>Streptosporangiales</taxon>
        <taxon>Streptosporangiaceae</taxon>
        <taxon>Nonomuraea</taxon>
    </lineage>
</organism>
<dbReference type="EMBL" id="CP017717">
    <property type="protein sequence ID" value="AQZ66959.1"/>
    <property type="molecule type" value="Genomic_DNA"/>
</dbReference>
<dbReference type="OrthoDB" id="3527508at2"/>
<name>A0A1V0A9V8_9ACTN</name>
<evidence type="ECO:0000313" key="1">
    <source>
        <dbReference type="EMBL" id="AQZ66959.1"/>
    </source>
</evidence>
<dbReference type="RefSeq" id="WP_080043270.1">
    <property type="nucleotide sequence ID" value="NZ_CP017717.1"/>
</dbReference>
<proteinExistence type="predicted"/>